<feature type="transmembrane region" description="Helical" evidence="1">
    <location>
        <begin position="94"/>
        <end position="113"/>
    </location>
</feature>
<dbReference type="AlphaFoldDB" id="B9T1F9"/>
<dbReference type="EMBL" id="EQ974338">
    <property type="protein sequence ID" value="EEF30311.1"/>
    <property type="molecule type" value="Genomic_DNA"/>
</dbReference>
<name>B9T1F9_RICCO</name>
<evidence type="ECO:0000313" key="3">
    <source>
        <dbReference type="Proteomes" id="UP000008311"/>
    </source>
</evidence>
<keyword evidence="3" id="KW-1185">Reference proteome</keyword>
<keyword evidence="1" id="KW-0472">Membrane</keyword>
<dbReference type="PANTHER" id="PTHR31362">
    <property type="entry name" value="GLYCOSYLTRANSFERASE STELLO1-RELATED"/>
    <property type="match status" value="1"/>
</dbReference>
<proteinExistence type="predicted"/>
<dbReference type="Proteomes" id="UP000008311">
    <property type="component" value="Unassembled WGS sequence"/>
</dbReference>
<dbReference type="PANTHER" id="PTHR31362:SF0">
    <property type="entry name" value="EXOSTOSIN DOMAIN-CONTAINING PROTEIN-RELATED"/>
    <property type="match status" value="1"/>
</dbReference>
<gene>
    <name evidence="2" type="ORF">RCOM_0373880</name>
</gene>
<dbReference type="Pfam" id="PF03385">
    <property type="entry name" value="STELLO"/>
    <property type="match status" value="1"/>
</dbReference>
<dbReference type="GO" id="GO:0052324">
    <property type="term" value="P:plant-type cell wall cellulose biosynthetic process"/>
    <property type="evidence" value="ECO:0000318"/>
    <property type="project" value="GO_Central"/>
</dbReference>
<evidence type="ECO:0000313" key="2">
    <source>
        <dbReference type="EMBL" id="EEF30311.1"/>
    </source>
</evidence>
<dbReference type="InterPro" id="IPR005049">
    <property type="entry name" value="STL-like"/>
</dbReference>
<keyword evidence="1" id="KW-0812">Transmembrane</keyword>
<dbReference type="FunCoup" id="B9T1F9">
    <property type="interactions" value="1184"/>
</dbReference>
<reference evidence="3" key="1">
    <citation type="journal article" date="2010" name="Nat. Biotechnol.">
        <title>Draft genome sequence of the oilseed species Ricinus communis.</title>
        <authorList>
            <person name="Chan A.P."/>
            <person name="Crabtree J."/>
            <person name="Zhao Q."/>
            <person name="Lorenzi H."/>
            <person name="Orvis J."/>
            <person name="Puiu D."/>
            <person name="Melake-Berhan A."/>
            <person name="Jones K.M."/>
            <person name="Redman J."/>
            <person name="Chen G."/>
            <person name="Cahoon E.B."/>
            <person name="Gedil M."/>
            <person name="Stanke M."/>
            <person name="Haas B.J."/>
            <person name="Wortman J.R."/>
            <person name="Fraser-Liggett C.M."/>
            <person name="Ravel J."/>
            <person name="Rabinowicz P.D."/>
        </authorList>
    </citation>
    <scope>NUCLEOTIDE SEQUENCE [LARGE SCALE GENOMIC DNA]</scope>
    <source>
        <strain evidence="3">cv. Hale</strain>
    </source>
</reference>
<dbReference type="InParanoid" id="B9T1F9"/>
<evidence type="ECO:0000256" key="1">
    <source>
        <dbReference type="SAM" id="Phobius"/>
    </source>
</evidence>
<organism evidence="2 3">
    <name type="scientific">Ricinus communis</name>
    <name type="common">Castor bean</name>
    <dbReference type="NCBI Taxonomy" id="3988"/>
    <lineage>
        <taxon>Eukaryota</taxon>
        <taxon>Viridiplantae</taxon>
        <taxon>Streptophyta</taxon>
        <taxon>Embryophyta</taxon>
        <taxon>Tracheophyta</taxon>
        <taxon>Spermatophyta</taxon>
        <taxon>Magnoliopsida</taxon>
        <taxon>eudicotyledons</taxon>
        <taxon>Gunneridae</taxon>
        <taxon>Pentapetalae</taxon>
        <taxon>rosids</taxon>
        <taxon>fabids</taxon>
        <taxon>Malpighiales</taxon>
        <taxon>Euphorbiaceae</taxon>
        <taxon>Acalyphoideae</taxon>
        <taxon>Acalypheae</taxon>
        <taxon>Ricinus</taxon>
    </lineage>
</organism>
<dbReference type="STRING" id="3988.B9T1F9"/>
<sequence length="814" mass="93320">MRNQIIDCLLVCLYKESKCRGTEQRRVRDSQRNCSRSSSSSTCFLGFSNVVQERATPKSPKSPRTTLPTVNHHNNYRFSPSKSLDFSTWFTENLYKIIICFFLIATVAAVFFFRNTGDTAAFLYLQSKSQPIEKTLPFPHINWNQIKPITDSASPFVNFRTERWIVASVSDYPSDSLKKLVKIKGWQLLAIGNSKTPKGWALKGCIYLSLEQQASLGFRVVDFVPFDSYVRKSVGYLFAIQHGAKKIFDADDRGEVIGDDLGKHFDVELVGEGARQETILQYSHENENRTVVNPYIHFGQRSVWPRGLPLENVGEIGHEEFYTQVFGGKQFIQQGISNGLPDVDSVFYFTRKSGLESFDIRFDEHAPKVALPQGIMVPLNSFNTIYQSSAFWGLMLPVSVSTMASDVLRGYWGQRLLWEIGGYVVVYPPTVHRYDRIEAYPFSEEKDLHVNVGRLIKFLIAWRSTKHRLFEKILELSYAMAEEGFWTEQDVKFTAAWLQDLIAVGYQQPRLMSLELDRPRASIGHGDRREFIPRKLPSVHLGVEEIGTVNYEIGNLIRWRKNFGNIVLIMFCTGPVERTALEWRLLYGRIFKTVVILSQQKNEDLAVEEGNLEQLYRHLPKIFDRFTSAEGFLFLKDDTVLNYWNLLQADKSKLWITDKVSKSWSTVATNGNSDWYAKQAEMVKRVVGSMPVHFQVNYKDAMKNDQSITICSSEIFYIPRHFVPDFVDLVSLVGDQEIHNNIAIPMFFVSMDSPQNFDSVLSTMVYKRKPPSNNSTLYNAQASAVHPWNVSSEQDFIKLVRIMAEGDPLLMELV</sequence>
<protein>
    <submittedName>
        <fullName evidence="2">Uncharacterized protein</fullName>
    </submittedName>
</protein>
<dbReference type="eggNOG" id="ENOG502QTAG">
    <property type="taxonomic scope" value="Eukaryota"/>
</dbReference>
<keyword evidence="1" id="KW-1133">Transmembrane helix</keyword>
<accession>B9T1F9</accession>